<feature type="compositionally biased region" description="Polar residues" evidence="2">
    <location>
        <begin position="589"/>
        <end position="606"/>
    </location>
</feature>
<dbReference type="EMBL" id="JBBWRZ010000008">
    <property type="protein sequence ID" value="KAK8230682.1"/>
    <property type="molecule type" value="Genomic_DNA"/>
</dbReference>
<proteinExistence type="predicted"/>
<feature type="region of interest" description="Disordered" evidence="2">
    <location>
        <begin position="559"/>
        <end position="611"/>
    </location>
</feature>
<reference evidence="3 4" key="1">
    <citation type="submission" date="2024-04" db="EMBL/GenBank/DDBJ databases">
        <title>Phyllosticta paracitricarpa is synonymous to the EU quarantine fungus P. citricarpa based on phylogenomic analyses.</title>
        <authorList>
            <consortium name="Lawrence Berkeley National Laboratory"/>
            <person name="Van Ingen-Buijs V.A."/>
            <person name="Van Westerhoven A.C."/>
            <person name="Haridas S."/>
            <person name="Skiadas P."/>
            <person name="Martin F."/>
            <person name="Groenewald J.Z."/>
            <person name="Crous P.W."/>
            <person name="Seidl M.F."/>
        </authorList>
    </citation>
    <scope>NUCLEOTIDE SEQUENCE [LARGE SCALE GENOMIC DNA]</scope>
    <source>
        <strain evidence="3 4">CBS 123374</strain>
    </source>
</reference>
<feature type="compositionally biased region" description="Basic and acidic residues" evidence="2">
    <location>
        <begin position="45"/>
        <end position="54"/>
    </location>
</feature>
<keyword evidence="4" id="KW-1185">Reference proteome</keyword>
<feature type="compositionally biased region" description="Basic and acidic residues" evidence="2">
    <location>
        <begin position="211"/>
        <end position="251"/>
    </location>
</feature>
<feature type="compositionally biased region" description="Low complexity" evidence="2">
    <location>
        <begin position="192"/>
        <end position="201"/>
    </location>
</feature>
<evidence type="ECO:0000313" key="4">
    <source>
        <dbReference type="Proteomes" id="UP001492380"/>
    </source>
</evidence>
<feature type="coiled-coil region" evidence="1">
    <location>
        <begin position="461"/>
        <end position="488"/>
    </location>
</feature>
<feature type="compositionally biased region" description="Polar residues" evidence="2">
    <location>
        <begin position="874"/>
        <end position="888"/>
    </location>
</feature>
<protein>
    <submittedName>
        <fullName evidence="3">Uncharacterized protein</fullName>
    </submittedName>
</protein>
<feature type="region of interest" description="Disordered" evidence="2">
    <location>
        <begin position="23"/>
        <end position="141"/>
    </location>
</feature>
<name>A0ABR1YIR2_9PEZI</name>
<feature type="region of interest" description="Disordered" evidence="2">
    <location>
        <begin position="796"/>
        <end position="888"/>
    </location>
</feature>
<organism evidence="3 4">
    <name type="scientific">Phyllosticta capitalensis</name>
    <dbReference type="NCBI Taxonomy" id="121624"/>
    <lineage>
        <taxon>Eukaryota</taxon>
        <taxon>Fungi</taxon>
        <taxon>Dikarya</taxon>
        <taxon>Ascomycota</taxon>
        <taxon>Pezizomycotina</taxon>
        <taxon>Dothideomycetes</taxon>
        <taxon>Dothideomycetes incertae sedis</taxon>
        <taxon>Botryosphaeriales</taxon>
        <taxon>Phyllostictaceae</taxon>
        <taxon>Phyllosticta</taxon>
    </lineage>
</organism>
<feature type="compositionally biased region" description="Polar residues" evidence="2">
    <location>
        <begin position="565"/>
        <end position="578"/>
    </location>
</feature>
<evidence type="ECO:0000313" key="3">
    <source>
        <dbReference type="EMBL" id="KAK8230682.1"/>
    </source>
</evidence>
<evidence type="ECO:0000256" key="1">
    <source>
        <dbReference type="SAM" id="Coils"/>
    </source>
</evidence>
<feature type="region of interest" description="Disordered" evidence="2">
    <location>
        <begin position="742"/>
        <end position="762"/>
    </location>
</feature>
<feature type="region of interest" description="Disordered" evidence="2">
    <location>
        <begin position="637"/>
        <end position="706"/>
    </location>
</feature>
<feature type="compositionally biased region" description="Polar residues" evidence="2">
    <location>
        <begin position="798"/>
        <end position="810"/>
    </location>
</feature>
<keyword evidence="1" id="KW-0175">Coiled coil</keyword>
<gene>
    <name evidence="3" type="ORF">HDK90DRAFT_556459</name>
</gene>
<feature type="compositionally biased region" description="Polar residues" evidence="2">
    <location>
        <begin position="107"/>
        <end position="118"/>
    </location>
</feature>
<feature type="compositionally biased region" description="Low complexity" evidence="2">
    <location>
        <begin position="654"/>
        <end position="665"/>
    </location>
</feature>
<accession>A0ABR1YIR2</accession>
<sequence>MRTQPAAALSSFVPPDSLQFELTTLGTSLGPPQSANVSAAGQHPAPHETHDPHDTYTTSLQQRQQQAQEYYRLHEPLSRTSSSSGSITHSLRRTPNFDDVRRGRSASPAQHPSESARQLANPPRDSAYLTDQPTGPHSALRISRRTQAAILFTLEEALRAPYQFTPDLAEENAQMSDLLGGSGARSAPGPVPVQQQQTAAPLRTPQQIMRARQDREARRQREAEMAASEERAVQEQRAQQEERRKSAERRAAAAGVAGQTQPFGRTSGDGGFAGYTTAGPRPADKTAGNGGPVISPSSGRVMDPAAGVRPRGPSLSQGQPRVPPQPTAAASSRIPQQPQPQPRQPATAPQARPGASAGLQSRVSGDGQQRDPTISTFPHAFERWEQLSSHWEGLTSYWIRRLEQNQDEMANQSLTQQMSRQITDLSAAGANLFHAVVELQRLRASSERKFQRWFYETRSEQERQQENIGQLQKAVEAERAARAEMEGQIRIEKARSTKADKMVAEMQRELAISKDEARRAWEELGRREQEERERVVSLREGQPTLVGGVQVVPMGAGMVSRHGSQRSQAISSHSQPLSANIEGGYTYEEPQSPTDTDPFTGRQTPSGLRHEPDIQSLAQGTYQPTGAVTNAGMAASMTRTAAQPAPLQPHSRTGSGASQPSASSPRTQPAMPPPGNLYQHGGLYLPGGREPEGSIGLADDRSYVPSSVGDTESIIAEEEYLMDNDGNYILDLQGRQIPFRRASSGPGRMRSPTADSASEPAVGISERIEEEDLEEEGDDYEADIARERELAARYGIPATTSGPTIHQGYTTAAGPEPSYATSSGYPSGETPPDYTGSGYGGTGMPSGFSEWSSVRHHHPTRLSDVLEEDERSRTSPSRASQASRGLSY</sequence>
<feature type="region of interest" description="Disordered" evidence="2">
    <location>
        <begin position="178"/>
        <end position="374"/>
    </location>
</feature>
<feature type="compositionally biased region" description="Low complexity" evidence="2">
    <location>
        <begin position="78"/>
        <end position="89"/>
    </location>
</feature>
<evidence type="ECO:0000256" key="2">
    <source>
        <dbReference type="SAM" id="MobiDB-lite"/>
    </source>
</evidence>
<feature type="compositionally biased region" description="Polar residues" evidence="2">
    <location>
        <begin position="23"/>
        <end position="39"/>
    </location>
</feature>
<feature type="compositionally biased region" description="Low complexity" evidence="2">
    <location>
        <begin position="344"/>
        <end position="353"/>
    </location>
</feature>
<comment type="caution">
    <text evidence="3">The sequence shown here is derived from an EMBL/GenBank/DDBJ whole genome shotgun (WGS) entry which is preliminary data.</text>
</comment>
<feature type="compositionally biased region" description="Polar residues" evidence="2">
    <location>
        <begin position="358"/>
        <end position="374"/>
    </location>
</feature>
<dbReference type="Proteomes" id="UP001492380">
    <property type="component" value="Unassembled WGS sequence"/>
</dbReference>